<dbReference type="EMBL" id="UZAE01000888">
    <property type="protein sequence ID" value="VDN97857.1"/>
    <property type="molecule type" value="Genomic_DNA"/>
</dbReference>
<reference evidence="9" key="1">
    <citation type="submission" date="2017-02" db="UniProtKB">
        <authorList>
            <consortium name="WormBaseParasite"/>
        </authorList>
    </citation>
    <scope>IDENTIFICATION</scope>
</reference>
<evidence type="ECO:0000313" key="9">
    <source>
        <dbReference type="WBParaSite" id="HNAJ_0000199901-mRNA-1"/>
    </source>
</evidence>
<accession>A0A0R3T4L1</accession>
<evidence type="ECO:0000256" key="1">
    <source>
        <dbReference type="ARBA" id="ARBA00004544"/>
    </source>
</evidence>
<evidence type="ECO:0000313" key="8">
    <source>
        <dbReference type="Proteomes" id="UP000278807"/>
    </source>
</evidence>
<keyword evidence="8" id="KW-1185">Reference proteome</keyword>
<proteinExistence type="inferred from homology"/>
<dbReference type="GO" id="GO:0005085">
    <property type="term" value="F:guanyl-nucleotide exchange factor activity"/>
    <property type="evidence" value="ECO:0007669"/>
    <property type="project" value="UniProtKB-KW"/>
</dbReference>
<gene>
    <name evidence="7" type="ORF">HNAJ_LOCUS1998</name>
</gene>
<keyword evidence="4" id="KW-0344">Guanine-nucleotide releasing factor</keyword>
<dbReference type="GO" id="GO:0007186">
    <property type="term" value="P:G protein-coupled receptor signaling pathway"/>
    <property type="evidence" value="ECO:0007669"/>
    <property type="project" value="TreeGrafter"/>
</dbReference>
<evidence type="ECO:0000256" key="5">
    <source>
        <dbReference type="ARBA" id="ARBA00023186"/>
    </source>
</evidence>
<dbReference type="Pfam" id="PF10165">
    <property type="entry name" value="Ric8"/>
    <property type="match status" value="1"/>
</dbReference>
<keyword evidence="5" id="KW-0143">Chaperone</keyword>
<evidence type="ECO:0000256" key="2">
    <source>
        <dbReference type="ARBA" id="ARBA00009049"/>
    </source>
</evidence>
<feature type="region of interest" description="Disordered" evidence="6">
    <location>
        <begin position="416"/>
        <end position="469"/>
    </location>
</feature>
<keyword evidence="3" id="KW-0963">Cytoplasm</keyword>
<reference evidence="7 8" key="2">
    <citation type="submission" date="2018-11" db="EMBL/GenBank/DDBJ databases">
        <authorList>
            <consortium name="Pathogen Informatics"/>
        </authorList>
    </citation>
    <scope>NUCLEOTIDE SEQUENCE [LARGE SCALE GENOMIC DNA]</scope>
</reference>
<dbReference type="InterPro" id="IPR019318">
    <property type="entry name" value="Gua_nucleotide_exch_fac_Ric8"/>
</dbReference>
<evidence type="ECO:0000256" key="3">
    <source>
        <dbReference type="ARBA" id="ARBA00022490"/>
    </source>
</evidence>
<dbReference type="WBParaSite" id="HNAJ_0000199901-mRNA-1">
    <property type="protein sequence ID" value="HNAJ_0000199901-mRNA-1"/>
    <property type="gene ID" value="HNAJ_0000199901"/>
</dbReference>
<dbReference type="Proteomes" id="UP000278807">
    <property type="component" value="Unassembled WGS sequence"/>
</dbReference>
<evidence type="ECO:0000256" key="6">
    <source>
        <dbReference type="SAM" id="MobiDB-lite"/>
    </source>
</evidence>
<feature type="compositionally biased region" description="Basic and acidic residues" evidence="6">
    <location>
        <begin position="455"/>
        <end position="469"/>
    </location>
</feature>
<dbReference type="STRING" id="102285.A0A0R3T4L1"/>
<name>A0A0R3T4L1_RODNA</name>
<dbReference type="InterPro" id="IPR016024">
    <property type="entry name" value="ARM-type_fold"/>
</dbReference>
<comment type="similarity">
    <text evidence="2">Belongs to the synembryn family.</text>
</comment>
<organism evidence="9">
    <name type="scientific">Rodentolepis nana</name>
    <name type="common">Dwarf tapeworm</name>
    <name type="synonym">Hymenolepis nana</name>
    <dbReference type="NCBI Taxonomy" id="102285"/>
    <lineage>
        <taxon>Eukaryota</taxon>
        <taxon>Metazoa</taxon>
        <taxon>Spiralia</taxon>
        <taxon>Lophotrochozoa</taxon>
        <taxon>Platyhelminthes</taxon>
        <taxon>Cestoda</taxon>
        <taxon>Eucestoda</taxon>
        <taxon>Cyclophyllidea</taxon>
        <taxon>Hymenolepididae</taxon>
        <taxon>Rodentolepis</taxon>
    </lineage>
</organism>
<evidence type="ECO:0000256" key="4">
    <source>
        <dbReference type="ARBA" id="ARBA00022658"/>
    </source>
</evidence>
<dbReference type="InterPro" id="IPR008376">
    <property type="entry name" value="Chaperone_Ric-8_A/B"/>
</dbReference>
<dbReference type="GO" id="GO:0005938">
    <property type="term" value="C:cell cortex"/>
    <property type="evidence" value="ECO:0007669"/>
    <property type="project" value="UniProtKB-SubCell"/>
</dbReference>
<dbReference type="SUPFAM" id="SSF48371">
    <property type="entry name" value="ARM repeat"/>
    <property type="match status" value="1"/>
</dbReference>
<dbReference type="PRINTS" id="PR01802">
    <property type="entry name" value="SYNEMBRYN"/>
</dbReference>
<comment type="subcellular location">
    <subcellularLocation>
        <location evidence="1">Cytoplasm</location>
        <location evidence="1">Cell cortex</location>
    </subcellularLocation>
</comment>
<dbReference type="GO" id="GO:0001965">
    <property type="term" value="F:G-protein alpha-subunit binding"/>
    <property type="evidence" value="ECO:0007669"/>
    <property type="project" value="TreeGrafter"/>
</dbReference>
<protein>
    <submittedName>
        <fullName evidence="9">Synembryn-A</fullName>
    </submittedName>
</protein>
<dbReference type="OrthoDB" id="5585685at2759"/>
<dbReference type="PANTHER" id="PTHR12425:SF5">
    <property type="entry name" value="SYNEMBRYN"/>
    <property type="match status" value="1"/>
</dbReference>
<evidence type="ECO:0000313" key="7">
    <source>
        <dbReference type="EMBL" id="VDN97857.1"/>
    </source>
</evidence>
<dbReference type="PANTHER" id="PTHR12425">
    <property type="entry name" value="SYNEMBRYN"/>
    <property type="match status" value="1"/>
</dbReference>
<dbReference type="AlphaFoldDB" id="A0A0R3T4L1"/>
<sequence length="486" mass="55170">MDLSKISEFRQKNELNFNVESIPDEEKSTIFSKCMILLKNQDVENVADALTCFLILSRDPEYHKQLAENDVLSILIREAGLLPNSPERPHDSIVIALKCLSNVLFKNASAIQCLRLNHCLDTLLERCESQVKSPTDLRILQFDIKLLFLCSALESASRLEILTSHFESEFFTDFLQWSLKADYTAQPQIFNITIDMLKFIFNLCYAKRERDYDQNLYEPTFRILTTNIRDMIVKPVTPMDRKMELVSHLVNFLTSVPLSCFTELLFPPSNLDESLAKVDLHSDSNVTLALAVLVDFLEYQLDQNDMAPARAPQLLSPILTVIATASKANRTIRKYFRMIILPPLGSDVKRLPESGSTLRNRLCNRLTAKLHNDDGTAEATALLIFILCKEKVDRAVKYSGFGNFVGFLSRHGLLARSSGSSDGDDGTYSPESSDSETEEYRVLKDQVNPVTGRVEPPRQDPMEGLSEEQKEYEAIQLVNKIDKLQR</sequence>